<feature type="transmembrane region" description="Helical" evidence="7">
    <location>
        <begin position="93"/>
        <end position="113"/>
    </location>
</feature>
<comment type="caution">
    <text evidence="9">The sequence shown here is derived from an EMBL/GenBank/DDBJ whole genome shotgun (WGS) entry which is preliminary data.</text>
</comment>
<feature type="transmembrane region" description="Helical" evidence="7">
    <location>
        <begin position="33"/>
        <end position="54"/>
    </location>
</feature>
<dbReference type="RefSeq" id="WP_203845745.1">
    <property type="nucleotide sequence ID" value="NZ_BAAAVW010000006.1"/>
</dbReference>
<evidence type="ECO:0000256" key="7">
    <source>
        <dbReference type="SAM" id="Phobius"/>
    </source>
</evidence>
<organism evidence="9 10">
    <name type="scientific">Dactylosporangium siamense</name>
    <dbReference type="NCBI Taxonomy" id="685454"/>
    <lineage>
        <taxon>Bacteria</taxon>
        <taxon>Bacillati</taxon>
        <taxon>Actinomycetota</taxon>
        <taxon>Actinomycetes</taxon>
        <taxon>Micromonosporales</taxon>
        <taxon>Micromonosporaceae</taxon>
        <taxon>Dactylosporangium</taxon>
    </lineage>
</organism>
<keyword evidence="3" id="KW-1003">Cell membrane</keyword>
<sequence length="216" mass="22072">MSASTVITILELAGLYVFATSGALMAVYKGFDVVGIVVLALLTALGGGILRDLIIGATPPAAFTELSYLVVPLLAAVVTFFAHGLVHRLTFTVLVFDAAGLGLFCVTGTLKAFDFGLGPLQAVLLGITTAVGGGVLRDITARETPALVQVETDLYAIPAAAGAVIVAVAHEAGLPVPAVAVGAAALVFAFRLTAMLRHWTAPRARHHDASGGRDVS</sequence>
<feature type="transmembrane region" description="Helical" evidence="7">
    <location>
        <begin position="66"/>
        <end position="86"/>
    </location>
</feature>
<dbReference type="EMBL" id="BONQ01000029">
    <property type="protein sequence ID" value="GIG43888.1"/>
    <property type="molecule type" value="Genomic_DNA"/>
</dbReference>
<comment type="similarity">
    <text evidence="2">Belongs to the UPF0126 family.</text>
</comment>
<keyword evidence="6 7" id="KW-0472">Membrane</keyword>
<comment type="subcellular location">
    <subcellularLocation>
        <location evidence="1">Cell membrane</location>
        <topology evidence="1">Multi-pass membrane protein</topology>
    </subcellularLocation>
</comment>
<accession>A0A919UAQ7</accession>
<dbReference type="AlphaFoldDB" id="A0A919UAQ7"/>
<evidence type="ECO:0000259" key="8">
    <source>
        <dbReference type="Pfam" id="PF03458"/>
    </source>
</evidence>
<name>A0A919UAQ7_9ACTN</name>
<feature type="transmembrane region" description="Helical" evidence="7">
    <location>
        <begin position="152"/>
        <end position="170"/>
    </location>
</feature>
<evidence type="ECO:0000256" key="4">
    <source>
        <dbReference type="ARBA" id="ARBA00022692"/>
    </source>
</evidence>
<evidence type="ECO:0000256" key="5">
    <source>
        <dbReference type="ARBA" id="ARBA00022989"/>
    </source>
</evidence>
<gene>
    <name evidence="9" type="ORF">Dsi01nite_019290</name>
</gene>
<protein>
    <submittedName>
        <fullName evidence="9">UPF0126 membrane protein</fullName>
    </submittedName>
</protein>
<dbReference type="GO" id="GO:0005886">
    <property type="term" value="C:plasma membrane"/>
    <property type="evidence" value="ECO:0007669"/>
    <property type="project" value="UniProtKB-SubCell"/>
</dbReference>
<evidence type="ECO:0000313" key="9">
    <source>
        <dbReference type="EMBL" id="GIG43888.1"/>
    </source>
</evidence>
<keyword evidence="4 7" id="KW-0812">Transmembrane</keyword>
<feature type="domain" description="Glycine transporter" evidence="8">
    <location>
        <begin position="9"/>
        <end position="83"/>
    </location>
</feature>
<proteinExistence type="inferred from homology"/>
<feature type="domain" description="Glycine transporter" evidence="8">
    <location>
        <begin position="95"/>
        <end position="170"/>
    </location>
</feature>
<evidence type="ECO:0000256" key="3">
    <source>
        <dbReference type="ARBA" id="ARBA00022475"/>
    </source>
</evidence>
<dbReference type="Pfam" id="PF03458">
    <property type="entry name" value="Gly_transporter"/>
    <property type="match status" value="2"/>
</dbReference>
<dbReference type="PANTHER" id="PTHR30506">
    <property type="entry name" value="INNER MEMBRANE PROTEIN"/>
    <property type="match status" value="1"/>
</dbReference>
<feature type="transmembrane region" description="Helical" evidence="7">
    <location>
        <begin position="176"/>
        <end position="196"/>
    </location>
</feature>
<evidence type="ECO:0000256" key="2">
    <source>
        <dbReference type="ARBA" id="ARBA00008193"/>
    </source>
</evidence>
<feature type="transmembrane region" description="Helical" evidence="7">
    <location>
        <begin position="6"/>
        <end position="26"/>
    </location>
</feature>
<keyword evidence="10" id="KW-1185">Reference proteome</keyword>
<feature type="transmembrane region" description="Helical" evidence="7">
    <location>
        <begin position="119"/>
        <end position="140"/>
    </location>
</feature>
<evidence type="ECO:0000256" key="6">
    <source>
        <dbReference type="ARBA" id="ARBA00023136"/>
    </source>
</evidence>
<dbReference type="InterPro" id="IPR005115">
    <property type="entry name" value="Gly_transporter"/>
</dbReference>
<keyword evidence="5 7" id="KW-1133">Transmembrane helix</keyword>
<evidence type="ECO:0000256" key="1">
    <source>
        <dbReference type="ARBA" id="ARBA00004651"/>
    </source>
</evidence>
<reference evidence="9" key="1">
    <citation type="submission" date="2021-01" db="EMBL/GenBank/DDBJ databases">
        <title>Whole genome shotgun sequence of Dactylosporangium siamense NBRC 106093.</title>
        <authorList>
            <person name="Komaki H."/>
            <person name="Tamura T."/>
        </authorList>
    </citation>
    <scope>NUCLEOTIDE SEQUENCE</scope>
    <source>
        <strain evidence="9">NBRC 106093</strain>
    </source>
</reference>
<evidence type="ECO:0000313" key="10">
    <source>
        <dbReference type="Proteomes" id="UP000660611"/>
    </source>
</evidence>
<dbReference type="Proteomes" id="UP000660611">
    <property type="component" value="Unassembled WGS sequence"/>
</dbReference>
<dbReference type="PANTHER" id="PTHR30506:SF3">
    <property type="entry name" value="UPF0126 INNER MEMBRANE PROTEIN YADS-RELATED"/>
    <property type="match status" value="1"/>
</dbReference>